<sequence length="284" mass="31534">MVSIGQRLSSKVKKEVSFDNRLCNAYLAAGKGEVFLDCLQKELDCATEETMESVRDKFPRGGAMGCLKVNLLYCEAQSIWDEYLAPSSQIMFQKGDFQKGFDTFNSCLDSGVKLEDINRTALLRLKSGLVKAGIKCSISIPKKSASNNHEEDEDSYAGEEIFSKSNSESTRSSDRIVEIAKQKKRSHHRLIYTGTPALVPHDTIKRLLVDFVATLLNISPVQEAALTKVVSEESRGDTSCIAKSCSTEDKARRSTTNAIAKEIMENWNSPVFAHYTGIPNSYQH</sequence>
<dbReference type="Proteomes" id="UP000675881">
    <property type="component" value="Chromosome 5"/>
</dbReference>
<evidence type="ECO:0000313" key="1">
    <source>
        <dbReference type="EMBL" id="CAF2950645.1"/>
    </source>
</evidence>
<keyword evidence="2" id="KW-1185">Reference proteome</keyword>
<name>A0A7R8H8Z9_LEPSM</name>
<reference evidence="1" key="1">
    <citation type="submission" date="2021-02" db="EMBL/GenBank/DDBJ databases">
        <authorList>
            <person name="Bekaert M."/>
        </authorList>
    </citation>
    <scope>NUCLEOTIDE SEQUENCE</scope>
    <source>
        <strain evidence="1">IoA-00</strain>
    </source>
</reference>
<dbReference type="AlphaFoldDB" id="A0A7R8H8Z9"/>
<evidence type="ECO:0000313" key="2">
    <source>
        <dbReference type="Proteomes" id="UP000675881"/>
    </source>
</evidence>
<proteinExistence type="predicted"/>
<dbReference type="EMBL" id="HG994584">
    <property type="protein sequence ID" value="CAF2950645.1"/>
    <property type="molecule type" value="Genomic_DNA"/>
</dbReference>
<gene>
    <name evidence="1" type="ORF">LSAA_10346</name>
</gene>
<protein>
    <submittedName>
        <fullName evidence="1">(salmon louse) hypothetical protein</fullName>
    </submittedName>
</protein>
<organism evidence="1 2">
    <name type="scientific">Lepeophtheirus salmonis</name>
    <name type="common">Salmon louse</name>
    <name type="synonym">Caligus salmonis</name>
    <dbReference type="NCBI Taxonomy" id="72036"/>
    <lineage>
        <taxon>Eukaryota</taxon>
        <taxon>Metazoa</taxon>
        <taxon>Ecdysozoa</taxon>
        <taxon>Arthropoda</taxon>
        <taxon>Crustacea</taxon>
        <taxon>Multicrustacea</taxon>
        <taxon>Hexanauplia</taxon>
        <taxon>Copepoda</taxon>
        <taxon>Siphonostomatoida</taxon>
        <taxon>Caligidae</taxon>
        <taxon>Lepeophtheirus</taxon>
    </lineage>
</organism>
<accession>A0A7R8H8Z9</accession>